<dbReference type="InterPro" id="IPR050091">
    <property type="entry name" value="PKS_NRPS_Biosynth_Enz"/>
</dbReference>
<dbReference type="InterPro" id="IPR042104">
    <property type="entry name" value="PKS_dehydratase_sf"/>
</dbReference>
<dbReference type="SUPFAM" id="SSF51735">
    <property type="entry name" value="NAD(P)-binding Rossmann-fold domains"/>
    <property type="match status" value="1"/>
</dbReference>
<reference evidence="6 7" key="1">
    <citation type="submission" date="2019-10" db="EMBL/GenBank/DDBJ databases">
        <authorList>
            <person name="Palmer J.M."/>
        </authorList>
    </citation>
    <scope>NUCLEOTIDE SEQUENCE [LARGE SCALE GENOMIC DNA]</scope>
    <source>
        <strain evidence="6 7">TWF696</strain>
    </source>
</reference>
<sequence>MEVNCIWFLVSNRTSSLLVHPAVLDNGFQAVFASAGFGSGVRVPYLPTRIERMRINALVPEMQGTKDLEVTIDAYTTDVSAPSKNVPPAICTDVDLFCGDHLRIQVEGLSISAITGASSDSSNDLRLFHQTVWGVDISSGMVFSEQGKQISFVEATEKFHEIFERLAHVFLRDLFAQTPKEKIQTFQWYHQRIFEWMEDTFSSIDNGQHPFIRREWSNDTRDMLLPRVAEFSDTVDCQAMHAVYENFPAVLEGKSTMLDVLNTNNMLNRFFDGSIDPRSTYLSLAEMVKRIAHRYPHIRVLEVGAGTGATTSRILDAIDGAFSWYTYTDISSGFFEKSEERFGKHTRRMEFKTFDVKNDPVDQGFQAHTYDVIVASSVLHATPCLRETLTNVRSLLKPGGYLIMLEPTGSSLRLPYLMCGFPSWWLGAEDGRRLFPGITPNQWDILLRDTGFSGVDEIFYDRGEPSKHMCSVMLSQATDDQVAMLRQPLLSITNMPKVPQLLIVGGQTLEVSRLANEISELLEPWKDRIMRVDSLESLDPTQVSRGMTLLSLAELDQPIFEHFTDKTLQSLQKLFDCSKSVLWLTRRCRIDNPYSHMTLGLARVLRNELTYLTLQMLDIDGLPGTNPGAKLITEALLRILMKDNIDSKVLWSTEPELALEKGTLLVPRICLDKALNNRWISNRRAVQTEVSTNSLVIGVSHRNGSYELQQGRPLSTFQAPVGSVKIKTDLSSLYTMEVATGLCLHLCLGTIVETGRKAIAFTTSNSSVVHTREDWVRECKVSAGEETLFLRLVTDITLARNILSGVPSRGKILIHQPEPLTADRIAHMAAAVGVKVVCTTTKLSLAQNSGWTDIHPFAPLRQLKSTLPMGITNFVNFSTESDDYVHYNIRALISPFARESSSMTLFPDEALLDSEAEIRIPGQRLEEAITKFTSQNGQGGAIYKIAANDIEKIDKLKERTCIIDWSQQDTYLATIESLNPRELFSSDKTYILFGLTGETGQSLARWMILNGVRNIVLTSRRGNVAPEWIEDMRDVGANVRVFSMDITDKEQLTLVHEEIVRTMPPIAGVVNGAMVLSDALFEDMTFKVMTDALGPKVEGSKNLDALFRNTDLDFFIMFSSVSNINGYRGQSNYSAANMFMTGLAARRRQKGLAASVLAIGVMSEIGYISRAARGFEEYIRKQYKCIAILEPDFHQMFAEAVLAGRPDSQHQPEIITGHEPMMKEFLLGDRPSWFFDNPRFWHSTLEDVNTEKRTESADAGGIAQRLSKSKSAEEAVEILRRGFVHKN</sequence>
<keyword evidence="3" id="KW-0808">Transferase</keyword>
<dbReference type="GO" id="GO:0004312">
    <property type="term" value="F:fatty acid synthase activity"/>
    <property type="evidence" value="ECO:0007669"/>
    <property type="project" value="TreeGrafter"/>
</dbReference>
<dbReference type="InterPro" id="IPR049551">
    <property type="entry name" value="PKS_DH_C"/>
</dbReference>
<feature type="domain" description="PKS/mFAS DH" evidence="5">
    <location>
        <begin position="1"/>
        <end position="120"/>
    </location>
</feature>
<dbReference type="InterPro" id="IPR013968">
    <property type="entry name" value="PKS_KR"/>
</dbReference>
<dbReference type="PANTHER" id="PTHR43775:SF20">
    <property type="entry name" value="HYBRID PKS-NRPS SYNTHETASE APDA"/>
    <property type="match status" value="1"/>
</dbReference>
<dbReference type="Pfam" id="PF14765">
    <property type="entry name" value="PS-DH"/>
    <property type="match status" value="1"/>
</dbReference>
<feature type="region of interest" description="N-terminal hotdog fold" evidence="4">
    <location>
        <position position="1"/>
    </location>
</feature>
<keyword evidence="7" id="KW-1185">Reference proteome</keyword>
<keyword evidence="1" id="KW-0596">Phosphopantetheine</keyword>
<evidence type="ECO:0000259" key="5">
    <source>
        <dbReference type="PROSITE" id="PS52019"/>
    </source>
</evidence>
<organism evidence="6 7">
    <name type="scientific">Orbilia brochopaga</name>
    <dbReference type="NCBI Taxonomy" id="3140254"/>
    <lineage>
        <taxon>Eukaryota</taxon>
        <taxon>Fungi</taxon>
        <taxon>Dikarya</taxon>
        <taxon>Ascomycota</taxon>
        <taxon>Pezizomycotina</taxon>
        <taxon>Orbiliomycetes</taxon>
        <taxon>Orbiliales</taxon>
        <taxon>Orbiliaceae</taxon>
        <taxon>Orbilia</taxon>
    </lineage>
</organism>
<comment type="caution">
    <text evidence="6">The sequence shown here is derived from an EMBL/GenBank/DDBJ whole genome shotgun (WGS) entry which is preliminary data.</text>
</comment>
<dbReference type="Gene3D" id="3.10.129.110">
    <property type="entry name" value="Polyketide synthase dehydratase"/>
    <property type="match status" value="1"/>
</dbReference>
<comment type="caution">
    <text evidence="4">Lacks conserved residue(s) required for the propagation of feature annotation.</text>
</comment>
<dbReference type="PANTHER" id="PTHR43775">
    <property type="entry name" value="FATTY ACID SYNTHASE"/>
    <property type="match status" value="1"/>
</dbReference>
<dbReference type="InterPro" id="IPR057326">
    <property type="entry name" value="KR_dom"/>
</dbReference>
<dbReference type="InterPro" id="IPR036291">
    <property type="entry name" value="NAD(P)-bd_dom_sf"/>
</dbReference>
<evidence type="ECO:0000256" key="2">
    <source>
        <dbReference type="ARBA" id="ARBA00022553"/>
    </source>
</evidence>
<feature type="region of interest" description="C-terminal hotdog fold" evidence="4">
    <location>
        <begin position="1"/>
        <end position="120"/>
    </location>
</feature>
<dbReference type="SUPFAM" id="SSF53335">
    <property type="entry name" value="S-adenosyl-L-methionine-dependent methyltransferases"/>
    <property type="match status" value="1"/>
</dbReference>
<dbReference type="EMBL" id="JAVHNQ010000003">
    <property type="protein sequence ID" value="KAK6353483.1"/>
    <property type="molecule type" value="Genomic_DNA"/>
</dbReference>
<protein>
    <submittedName>
        <fullName evidence="6">Polyketide synthase</fullName>
    </submittedName>
</protein>
<evidence type="ECO:0000256" key="3">
    <source>
        <dbReference type="ARBA" id="ARBA00022679"/>
    </source>
</evidence>
<keyword evidence="2" id="KW-0597">Phosphoprotein</keyword>
<dbReference type="PROSITE" id="PS52019">
    <property type="entry name" value="PKS_MFAS_DH"/>
    <property type="match status" value="1"/>
</dbReference>
<dbReference type="Pfam" id="PF08242">
    <property type="entry name" value="Methyltransf_12"/>
    <property type="match status" value="1"/>
</dbReference>
<evidence type="ECO:0000256" key="4">
    <source>
        <dbReference type="PROSITE-ProRule" id="PRU01363"/>
    </source>
</evidence>
<evidence type="ECO:0000313" key="7">
    <source>
        <dbReference type="Proteomes" id="UP001375240"/>
    </source>
</evidence>
<evidence type="ECO:0000256" key="1">
    <source>
        <dbReference type="ARBA" id="ARBA00022450"/>
    </source>
</evidence>
<dbReference type="Gene3D" id="3.40.50.720">
    <property type="entry name" value="NAD(P)-binding Rossmann-like Domain"/>
    <property type="match status" value="1"/>
</dbReference>
<dbReference type="InterPro" id="IPR013217">
    <property type="entry name" value="Methyltransf_12"/>
</dbReference>
<dbReference type="CDD" id="cd02440">
    <property type="entry name" value="AdoMet_MTases"/>
    <property type="match status" value="1"/>
</dbReference>
<dbReference type="Gene3D" id="3.40.50.150">
    <property type="entry name" value="Vaccinia Virus protein VP39"/>
    <property type="match status" value="1"/>
</dbReference>
<dbReference type="Pfam" id="PF08659">
    <property type="entry name" value="KR"/>
    <property type="match status" value="1"/>
</dbReference>
<dbReference type="Proteomes" id="UP001375240">
    <property type="component" value="Unassembled WGS sequence"/>
</dbReference>
<proteinExistence type="predicted"/>
<gene>
    <name evidence="6" type="primary">PKS10</name>
    <name evidence="6" type="ORF">TWF696_005445</name>
</gene>
<dbReference type="InterPro" id="IPR029063">
    <property type="entry name" value="SAM-dependent_MTases_sf"/>
</dbReference>
<accession>A0AAV9V2H3</accession>
<name>A0AAV9V2H3_9PEZI</name>
<dbReference type="InterPro" id="IPR049900">
    <property type="entry name" value="PKS_mFAS_DH"/>
</dbReference>
<evidence type="ECO:0000313" key="6">
    <source>
        <dbReference type="EMBL" id="KAK6353483.1"/>
    </source>
</evidence>
<dbReference type="SMART" id="SM00822">
    <property type="entry name" value="PKS_KR"/>
    <property type="match status" value="1"/>
</dbReference>
<dbReference type="GO" id="GO:0044550">
    <property type="term" value="P:secondary metabolite biosynthetic process"/>
    <property type="evidence" value="ECO:0007669"/>
    <property type="project" value="TreeGrafter"/>
</dbReference>
<dbReference type="GO" id="GO:0006633">
    <property type="term" value="P:fatty acid biosynthetic process"/>
    <property type="evidence" value="ECO:0007669"/>
    <property type="project" value="TreeGrafter"/>
</dbReference>